<reference evidence="2" key="1">
    <citation type="submission" date="2020-03" db="EMBL/GenBank/DDBJ databases">
        <title>Spirochaetal bacteria isolated from arthropods constitute a novel genus Entomospira genus novum within the order Spirochaetales.</title>
        <authorList>
            <person name="Grana-Miraglia L."/>
            <person name="Sikutova S."/>
            <person name="Fingerle V."/>
            <person name="Sing A."/>
            <person name="Castillo-Ramirez S."/>
            <person name="Margos G."/>
            <person name="Rudolf I."/>
        </authorList>
    </citation>
    <scope>NUCLEOTIDE SEQUENCE</scope>
    <source>
        <strain evidence="2">BR208</strain>
    </source>
</reference>
<dbReference type="EMBL" id="JAATLK010000001">
    <property type="protein sequence ID" value="NIZ47573.1"/>
    <property type="molecule type" value="Genomic_DNA"/>
</dbReference>
<organism evidence="2 3">
    <name type="scientific">Entomospira nematocerorum</name>
    <dbReference type="NCBI Taxonomy" id="2719987"/>
    <lineage>
        <taxon>Bacteria</taxon>
        <taxon>Pseudomonadati</taxon>
        <taxon>Spirochaetota</taxon>
        <taxon>Spirochaetia</taxon>
        <taxon>Spirochaetales</taxon>
        <taxon>Spirochaetaceae</taxon>
        <taxon>Entomospira</taxon>
    </lineage>
</organism>
<accession>A0A968GDP0</accession>
<gene>
    <name evidence="2" type="ORF">HCT46_06585</name>
</gene>
<dbReference type="Proteomes" id="UP000752013">
    <property type="component" value="Unassembled WGS sequence"/>
</dbReference>
<feature type="signal peptide" evidence="1">
    <location>
        <begin position="1"/>
        <end position="24"/>
    </location>
</feature>
<name>A0A968GDP0_9SPIO</name>
<protein>
    <submittedName>
        <fullName evidence="2">Uncharacterized protein</fullName>
    </submittedName>
</protein>
<dbReference type="RefSeq" id="WP_167704049.1">
    <property type="nucleotide sequence ID" value="NZ_CP118168.1"/>
</dbReference>
<evidence type="ECO:0000313" key="3">
    <source>
        <dbReference type="Proteomes" id="UP000752013"/>
    </source>
</evidence>
<dbReference type="AlphaFoldDB" id="A0A968GDP0"/>
<proteinExistence type="predicted"/>
<evidence type="ECO:0000256" key="1">
    <source>
        <dbReference type="SAM" id="SignalP"/>
    </source>
</evidence>
<keyword evidence="3" id="KW-1185">Reference proteome</keyword>
<sequence>MRHYFPRPTNLFILIFFLIANVNANEQVQDQSMSSEEEAIPEKRESQDNTTALIYHWLELARLYEQDCNEEMASMAYTQAQNLQNPSIIISLEELLSSALFSYFLGWTQRDPQQILDVTAPLFLLPLYSNGLVKHEQRAFFSEFFATYPQLNQLSIEDFYDLNTMDIVQLDASKSIVSLRAHPMPPASIQEWRYWSNFWNNTHHYFFQKMADNKWYLLAFDMDEVGTDDLFFPGEKS</sequence>
<keyword evidence="1" id="KW-0732">Signal</keyword>
<feature type="chain" id="PRO_5036822049" evidence="1">
    <location>
        <begin position="25"/>
        <end position="237"/>
    </location>
</feature>
<comment type="caution">
    <text evidence="2">The sequence shown here is derived from an EMBL/GenBank/DDBJ whole genome shotgun (WGS) entry which is preliminary data.</text>
</comment>
<evidence type="ECO:0000313" key="2">
    <source>
        <dbReference type="EMBL" id="NIZ47573.1"/>
    </source>
</evidence>